<dbReference type="Proteomes" id="UP000683000">
    <property type="component" value="Unassembled WGS sequence"/>
</dbReference>
<feature type="chain" id="PRO_5034857191" evidence="2">
    <location>
        <begin position="18"/>
        <end position="607"/>
    </location>
</feature>
<keyword evidence="2" id="KW-0732">Signal</keyword>
<keyword evidence="4" id="KW-1185">Reference proteome</keyword>
<reference evidence="3" key="1">
    <citation type="submission" date="2021-03" db="EMBL/GenBank/DDBJ databases">
        <title>Evolutionary innovations through gain and loss of genes in the ectomycorrhizal Boletales.</title>
        <authorList>
            <person name="Wu G."/>
            <person name="Miyauchi S."/>
            <person name="Morin E."/>
            <person name="Yang Z.-L."/>
            <person name="Xu J."/>
            <person name="Martin F.M."/>
        </authorList>
    </citation>
    <scope>NUCLEOTIDE SEQUENCE</scope>
    <source>
        <strain evidence="3">BR01</strain>
    </source>
</reference>
<dbReference type="EMBL" id="JAGFBS010000034">
    <property type="protein sequence ID" value="KAG6371432.1"/>
    <property type="molecule type" value="Genomic_DNA"/>
</dbReference>
<dbReference type="AlphaFoldDB" id="A0A8I2YGJ9"/>
<sequence length="607" mass="66629">MLLLTESTLFFLQLALSSRSKPGNDGIDRWISCVSNSRVHSLNSNSGLTGLQSGSRAAHSGPPSTTLSSGATLHSQDPDADTSCDVFADMVNKRKEKAVMISGFKNVVKIKCNPEVGQDMDWEDMAPPPSQPHVSSAENDMNWGDMPPPPSQLCDGSITTNWGYTSLLPSRVNSAANNMNRGDMSLPSQPHVDRTSTTIKQKAMMANIISNSKPDENNEGNMTDSLPKALEDHVRLMKPLPPSIARKGHRQTVSSPHQWSRKKSEPKPAPLQNITPNTSALTSTIALGDPPASSTQQTNLQYDTDGFIIESVKKCSEYTMKDLPVPSDYRWSRGVIGTLTLWCGTQPNIWVIPNEPFAAALQDIFNVIHPGIKYHVTTNCSALQRISEWQSSFGSAALALMISYFTKLPDDNVPQDEAARLHCSFCFLDESPDLAVEPTPEGRFKSLFLYELVAMTYLSNISGFVEVKGWNPKQLALGKNGCGVIAIAAMVLERAIEFVRDGVIDVEQVLLEMMDAPDGKMKFSASNWSVGTANYKVSVERRGPEFICSIFAEAQRHRNVKLANTESNCSLAGKDTNDMDLRTLLCSMTSLSLLLTQTVWTDDEYLL</sequence>
<evidence type="ECO:0000313" key="3">
    <source>
        <dbReference type="EMBL" id="KAG6371432.1"/>
    </source>
</evidence>
<feature type="region of interest" description="Disordered" evidence="1">
    <location>
        <begin position="45"/>
        <end position="79"/>
    </location>
</feature>
<evidence type="ECO:0000313" key="4">
    <source>
        <dbReference type="Proteomes" id="UP000683000"/>
    </source>
</evidence>
<feature type="signal peptide" evidence="2">
    <location>
        <begin position="1"/>
        <end position="17"/>
    </location>
</feature>
<organism evidence="3 4">
    <name type="scientific">Boletus reticuloceps</name>
    <dbReference type="NCBI Taxonomy" id="495285"/>
    <lineage>
        <taxon>Eukaryota</taxon>
        <taxon>Fungi</taxon>
        <taxon>Dikarya</taxon>
        <taxon>Basidiomycota</taxon>
        <taxon>Agaricomycotina</taxon>
        <taxon>Agaricomycetes</taxon>
        <taxon>Agaricomycetidae</taxon>
        <taxon>Boletales</taxon>
        <taxon>Boletineae</taxon>
        <taxon>Boletaceae</taxon>
        <taxon>Boletoideae</taxon>
        <taxon>Boletus</taxon>
    </lineage>
</organism>
<feature type="region of interest" description="Disordered" evidence="1">
    <location>
        <begin position="243"/>
        <end position="276"/>
    </location>
</feature>
<gene>
    <name evidence="3" type="ORF">JVT61DRAFT_9445</name>
</gene>
<feature type="compositionally biased region" description="Polar residues" evidence="1">
    <location>
        <begin position="62"/>
        <end position="75"/>
    </location>
</feature>
<evidence type="ECO:0000256" key="2">
    <source>
        <dbReference type="SAM" id="SignalP"/>
    </source>
</evidence>
<proteinExistence type="predicted"/>
<protein>
    <submittedName>
        <fullName evidence="3">Uncharacterized protein</fullName>
    </submittedName>
</protein>
<evidence type="ECO:0000256" key="1">
    <source>
        <dbReference type="SAM" id="MobiDB-lite"/>
    </source>
</evidence>
<name>A0A8I2YGJ9_9AGAM</name>
<accession>A0A8I2YGJ9</accession>
<feature type="compositionally biased region" description="Polar residues" evidence="1">
    <location>
        <begin position="45"/>
        <end position="55"/>
    </location>
</feature>
<comment type="caution">
    <text evidence="3">The sequence shown here is derived from an EMBL/GenBank/DDBJ whole genome shotgun (WGS) entry which is preliminary data.</text>
</comment>